<dbReference type="PANTHER" id="PTHR42961:SF2">
    <property type="entry name" value="IRON-SULFUR PROTEIN NUBPL"/>
    <property type="match status" value="1"/>
</dbReference>
<dbReference type="GO" id="GO:0005524">
    <property type="term" value="F:ATP binding"/>
    <property type="evidence" value="ECO:0007669"/>
    <property type="project" value="UniProtKB-UniRule"/>
</dbReference>
<comment type="subunit">
    <text evidence="6">Homodimer.</text>
</comment>
<evidence type="ECO:0000256" key="6">
    <source>
        <dbReference type="HAMAP-Rule" id="MF_02040"/>
    </source>
</evidence>
<reference evidence="7 8" key="1">
    <citation type="submission" date="2010-11" db="EMBL/GenBank/DDBJ databases">
        <title>The complete genome of Thermotoga thermarum DSM 5069.</title>
        <authorList>
            <consortium name="US DOE Joint Genome Institute (JGI-PGF)"/>
            <person name="Lucas S."/>
            <person name="Copeland A."/>
            <person name="Lapidus A."/>
            <person name="Bruce D."/>
            <person name="Goodwin L."/>
            <person name="Pitluck S."/>
            <person name="Kyrpides N."/>
            <person name="Mavromatis K."/>
            <person name="Ivanova N."/>
            <person name="Zeytun A."/>
            <person name="Brettin T."/>
            <person name="Detter J.C."/>
            <person name="Tapia R."/>
            <person name="Han C."/>
            <person name="Land M."/>
            <person name="Hauser L."/>
            <person name="Markowitz V."/>
            <person name="Cheng J.-F."/>
            <person name="Hugenholtz P."/>
            <person name="Woyke T."/>
            <person name="Wu D."/>
            <person name="Spring S."/>
            <person name="Schroeder M."/>
            <person name="Brambilla E."/>
            <person name="Klenk H.-P."/>
            <person name="Eisen J.A."/>
        </authorList>
    </citation>
    <scope>NUCLEOTIDE SEQUENCE [LARGE SCALE GENOMIC DNA]</scope>
    <source>
        <strain evidence="7 8">DSM 5069</strain>
    </source>
</reference>
<feature type="binding site" evidence="6">
    <location>
        <begin position="33"/>
        <end position="40"/>
    </location>
    <ligand>
        <name>ATP</name>
        <dbReference type="ChEBI" id="CHEBI:30616"/>
    </ligand>
</feature>
<keyword evidence="6" id="KW-0378">Hydrolase</keyword>
<dbReference type="GO" id="GO:0051539">
    <property type="term" value="F:4 iron, 4 sulfur cluster binding"/>
    <property type="evidence" value="ECO:0007669"/>
    <property type="project" value="TreeGrafter"/>
</dbReference>
<protein>
    <recommendedName>
        <fullName evidence="6">Iron-sulfur cluster carrier protein</fullName>
    </recommendedName>
</protein>
<dbReference type="EMBL" id="CP002351">
    <property type="protein sequence ID" value="AEH50151.1"/>
    <property type="molecule type" value="Genomic_DNA"/>
</dbReference>
<dbReference type="HOGENOM" id="CLU_024839_0_2_0"/>
<dbReference type="OrthoDB" id="9809679at2"/>
<dbReference type="GO" id="GO:0046872">
    <property type="term" value="F:metal ion binding"/>
    <property type="evidence" value="ECO:0007669"/>
    <property type="project" value="UniProtKB-KW"/>
</dbReference>
<dbReference type="InterPro" id="IPR027417">
    <property type="entry name" value="P-loop_NTPase"/>
</dbReference>
<dbReference type="Pfam" id="PF10609">
    <property type="entry name" value="ParA"/>
    <property type="match status" value="1"/>
</dbReference>
<dbReference type="Proteomes" id="UP000006804">
    <property type="component" value="Chromosome"/>
</dbReference>
<dbReference type="KEGG" id="tta:Theth_0044"/>
<dbReference type="STRING" id="688269.Theth_0044"/>
<proteinExistence type="inferred from homology"/>
<accession>F7YU55</accession>
<dbReference type="CDD" id="cd02037">
    <property type="entry name" value="Mrp_NBP35"/>
    <property type="match status" value="1"/>
</dbReference>
<gene>
    <name evidence="7" type="ORF">Theth_0044</name>
</gene>
<dbReference type="PANTHER" id="PTHR42961">
    <property type="entry name" value="IRON-SULFUR PROTEIN NUBPL"/>
    <property type="match status" value="1"/>
</dbReference>
<sequence length="277" mass="30364">MDLNERLNKVKEREKRITENMSKIKYKIAVLSGKGGVGKTTISVNLAVGLMEEGFLVGLLDLDLHGPNIVRMLGIKENPTIENSLIKPPTYLKNMKVMSMAMLLEESQPLAWRGPMKHSVIQQFLADTDWGELDFLIFDLPPGTGDEALSLFQLVKMDGIVLVTTPQKVAIDDVSRAMNFAIEMNQKVLGLIINMSYLICPQCKTKIDLFGENAAKDFAELVGIDVLGEIPMDPAIAKLADAGKPVVSFLRGSEVEKSFRAVIGTMLEKLGKVSTGG</sequence>
<evidence type="ECO:0000256" key="5">
    <source>
        <dbReference type="ARBA" id="ARBA00023014"/>
    </source>
</evidence>
<keyword evidence="1 6" id="KW-0479">Metal-binding</keyword>
<dbReference type="GO" id="GO:0016226">
    <property type="term" value="P:iron-sulfur cluster assembly"/>
    <property type="evidence" value="ECO:0007669"/>
    <property type="project" value="InterPro"/>
</dbReference>
<evidence type="ECO:0000256" key="2">
    <source>
        <dbReference type="ARBA" id="ARBA00022741"/>
    </source>
</evidence>
<dbReference type="FunFam" id="3.40.50.300:FF:001119">
    <property type="entry name" value="Iron-sulfur cluster carrier protein"/>
    <property type="match status" value="1"/>
</dbReference>
<comment type="similarity">
    <text evidence="6">Belongs to the Mrp/NBP35 ATP-binding proteins family.</text>
</comment>
<dbReference type="eggNOG" id="COG0489">
    <property type="taxonomic scope" value="Bacteria"/>
</dbReference>
<dbReference type="InterPro" id="IPR044304">
    <property type="entry name" value="NUBPL-like"/>
</dbReference>
<keyword evidence="8" id="KW-1185">Reference proteome</keyword>
<dbReference type="GO" id="GO:0140663">
    <property type="term" value="F:ATP-dependent FeS chaperone activity"/>
    <property type="evidence" value="ECO:0007669"/>
    <property type="project" value="InterPro"/>
</dbReference>
<comment type="function">
    <text evidence="6">Binds and transfers iron-sulfur (Fe-S) clusters to target apoproteins. Can hydrolyze ATP.</text>
</comment>
<dbReference type="AlphaFoldDB" id="F7YU55"/>
<evidence type="ECO:0000313" key="8">
    <source>
        <dbReference type="Proteomes" id="UP000006804"/>
    </source>
</evidence>
<name>F7YU55_9THEM</name>
<keyword evidence="5 6" id="KW-0411">Iron-sulfur</keyword>
<dbReference type="InterPro" id="IPR019591">
    <property type="entry name" value="Mrp/NBP35_ATP-bd"/>
</dbReference>
<evidence type="ECO:0000256" key="1">
    <source>
        <dbReference type="ARBA" id="ARBA00022723"/>
    </source>
</evidence>
<evidence type="ECO:0000256" key="4">
    <source>
        <dbReference type="ARBA" id="ARBA00023004"/>
    </source>
</evidence>
<dbReference type="SUPFAM" id="SSF52540">
    <property type="entry name" value="P-loop containing nucleoside triphosphate hydrolases"/>
    <property type="match status" value="1"/>
</dbReference>
<keyword evidence="4 6" id="KW-0408">Iron</keyword>
<keyword evidence="2 6" id="KW-0547">Nucleotide-binding</keyword>
<evidence type="ECO:0000313" key="7">
    <source>
        <dbReference type="EMBL" id="AEH50151.1"/>
    </source>
</evidence>
<dbReference type="GO" id="GO:0016887">
    <property type="term" value="F:ATP hydrolysis activity"/>
    <property type="evidence" value="ECO:0007669"/>
    <property type="project" value="UniProtKB-UniRule"/>
</dbReference>
<dbReference type="InterPro" id="IPR033756">
    <property type="entry name" value="YlxH/NBP35"/>
</dbReference>
<dbReference type="RefSeq" id="WP_013931375.1">
    <property type="nucleotide sequence ID" value="NC_015707.1"/>
</dbReference>
<dbReference type="HAMAP" id="MF_02040">
    <property type="entry name" value="Mrp_NBP35"/>
    <property type="match status" value="1"/>
</dbReference>
<dbReference type="PATRIC" id="fig|688269.3.peg.45"/>
<dbReference type="Gene3D" id="3.40.50.300">
    <property type="entry name" value="P-loop containing nucleotide triphosphate hydrolases"/>
    <property type="match status" value="1"/>
</dbReference>
<evidence type="ECO:0000256" key="3">
    <source>
        <dbReference type="ARBA" id="ARBA00022840"/>
    </source>
</evidence>
<keyword evidence="3 6" id="KW-0067">ATP-binding</keyword>
<organism evidence="7 8">
    <name type="scientific">Pseudothermotoga thermarum DSM 5069</name>
    <dbReference type="NCBI Taxonomy" id="688269"/>
    <lineage>
        <taxon>Bacteria</taxon>
        <taxon>Thermotogati</taxon>
        <taxon>Thermotogota</taxon>
        <taxon>Thermotogae</taxon>
        <taxon>Thermotogales</taxon>
        <taxon>Thermotogaceae</taxon>
        <taxon>Pseudothermotoga</taxon>
    </lineage>
</organism>